<proteinExistence type="predicted"/>
<organism evidence="2 3">
    <name type="scientific">Ekhidna lutea</name>
    <dbReference type="NCBI Taxonomy" id="447679"/>
    <lineage>
        <taxon>Bacteria</taxon>
        <taxon>Pseudomonadati</taxon>
        <taxon>Bacteroidota</taxon>
        <taxon>Cytophagia</taxon>
        <taxon>Cytophagales</taxon>
        <taxon>Reichenbachiellaceae</taxon>
        <taxon>Ekhidna</taxon>
    </lineage>
</organism>
<feature type="chain" id="PRO_5013303291" evidence="1">
    <location>
        <begin position="21"/>
        <end position="296"/>
    </location>
</feature>
<feature type="signal peptide" evidence="1">
    <location>
        <begin position="1"/>
        <end position="20"/>
    </location>
</feature>
<name>A0A239IVB8_EKHLU</name>
<evidence type="ECO:0000313" key="2">
    <source>
        <dbReference type="EMBL" id="SNS96364.1"/>
    </source>
</evidence>
<sequence>MLRLVMIAGTSLLMSLGAFAQLTKFYTVKESTQFDTVDFYLKATATNCLLKRSETDNNPLTIYGNPDLEKINPSFANKVKNNTCYAKLALDEYNSSGFGDSFSMAVSRSDKENDFWKVNLNESEIYKLNLIYGFGNADVNLTGTSVQRLKIKSGSADIVVGYDDGNKNPIQMDTFYVKADFGSIVAKRMELARAKNVITKIGFGNVLLDFDSEMTEKCNVDASVGAGNLEILLPRDGTPVRIQIRDSPLCAVKIAKGFEEVEKNVFVNMSYDANADNLLSFDVDVALGMVRFRYTD</sequence>
<dbReference type="AlphaFoldDB" id="A0A239IVB8"/>
<reference evidence="2 3" key="1">
    <citation type="submission" date="2017-06" db="EMBL/GenBank/DDBJ databases">
        <authorList>
            <person name="Kim H.J."/>
            <person name="Triplett B.A."/>
        </authorList>
    </citation>
    <scope>NUCLEOTIDE SEQUENCE [LARGE SCALE GENOMIC DNA]</scope>
    <source>
        <strain evidence="2 3">DSM 19307</strain>
    </source>
</reference>
<protein>
    <submittedName>
        <fullName evidence="2">Uncharacterized protein</fullName>
    </submittedName>
</protein>
<keyword evidence="1" id="KW-0732">Signal</keyword>
<dbReference type="Proteomes" id="UP000198393">
    <property type="component" value="Unassembled WGS sequence"/>
</dbReference>
<accession>A0A239IVB8</accession>
<keyword evidence="3" id="KW-1185">Reference proteome</keyword>
<evidence type="ECO:0000256" key="1">
    <source>
        <dbReference type="SAM" id="SignalP"/>
    </source>
</evidence>
<evidence type="ECO:0000313" key="3">
    <source>
        <dbReference type="Proteomes" id="UP000198393"/>
    </source>
</evidence>
<dbReference type="EMBL" id="FZPD01000003">
    <property type="protein sequence ID" value="SNS96364.1"/>
    <property type="molecule type" value="Genomic_DNA"/>
</dbReference>
<gene>
    <name evidence="2" type="ORF">SAMN05421640_1797</name>
</gene>